<keyword evidence="2" id="KW-0472">Membrane</keyword>
<feature type="transmembrane region" description="Helical" evidence="2">
    <location>
        <begin position="89"/>
        <end position="110"/>
    </location>
</feature>
<evidence type="ECO:0000256" key="1">
    <source>
        <dbReference type="SAM" id="MobiDB-lite"/>
    </source>
</evidence>
<dbReference type="InterPro" id="IPR018827">
    <property type="entry name" value="YTP1_C"/>
</dbReference>
<feature type="transmembrane region" description="Helical" evidence="2">
    <location>
        <begin position="151"/>
        <end position="173"/>
    </location>
</feature>
<accession>A0A9P8NTS4</accession>
<feature type="signal peptide" evidence="3">
    <location>
        <begin position="1"/>
        <end position="20"/>
    </location>
</feature>
<evidence type="ECO:0000256" key="2">
    <source>
        <dbReference type="SAM" id="Phobius"/>
    </source>
</evidence>
<feature type="compositionally biased region" description="Polar residues" evidence="1">
    <location>
        <begin position="230"/>
        <end position="239"/>
    </location>
</feature>
<dbReference type="AlphaFoldDB" id="A0A9P8NTS4"/>
<dbReference type="Pfam" id="PF10355">
    <property type="entry name" value="Ytp1"/>
    <property type="match status" value="1"/>
</dbReference>
<feature type="domain" description="Protein YTP1-like C-terminal" evidence="5">
    <location>
        <begin position="287"/>
        <end position="581"/>
    </location>
</feature>
<name>A0A9P8NTS4_9ASCO</name>
<dbReference type="Proteomes" id="UP000788993">
    <property type="component" value="Unassembled WGS sequence"/>
</dbReference>
<feature type="transmembrane region" description="Helical" evidence="2">
    <location>
        <begin position="117"/>
        <end position="139"/>
    </location>
</feature>
<dbReference type="InterPro" id="IPR018825">
    <property type="entry name" value="DUF2427"/>
</dbReference>
<dbReference type="Pfam" id="PF10348">
    <property type="entry name" value="DUF2427"/>
    <property type="match status" value="1"/>
</dbReference>
<keyword evidence="2" id="KW-0812">Transmembrane</keyword>
<reference evidence="6" key="2">
    <citation type="submission" date="2021-01" db="EMBL/GenBank/DDBJ databases">
        <authorList>
            <person name="Schikora-Tamarit M.A."/>
        </authorList>
    </citation>
    <scope>NUCLEOTIDE SEQUENCE</scope>
    <source>
        <strain evidence="6">NCAIM Y.01608</strain>
    </source>
</reference>
<feature type="domain" description="DUF2427" evidence="4">
    <location>
        <begin position="73"/>
        <end position="172"/>
    </location>
</feature>
<evidence type="ECO:0000313" key="6">
    <source>
        <dbReference type="EMBL" id="KAH3659395.1"/>
    </source>
</evidence>
<feature type="transmembrane region" description="Helical" evidence="2">
    <location>
        <begin position="308"/>
        <end position="328"/>
    </location>
</feature>
<feature type="transmembrane region" description="Helical" evidence="2">
    <location>
        <begin position="281"/>
        <end position="301"/>
    </location>
</feature>
<feature type="transmembrane region" description="Helical" evidence="2">
    <location>
        <begin position="489"/>
        <end position="510"/>
    </location>
</feature>
<feature type="transmembrane region" description="Helical" evidence="2">
    <location>
        <begin position="559"/>
        <end position="580"/>
    </location>
</feature>
<dbReference type="EMBL" id="JAEUBD010001540">
    <property type="protein sequence ID" value="KAH3659395.1"/>
    <property type="molecule type" value="Genomic_DNA"/>
</dbReference>
<comment type="caution">
    <text evidence="6">The sequence shown here is derived from an EMBL/GenBank/DDBJ whole genome shotgun (WGS) entry which is preliminary data.</text>
</comment>
<evidence type="ECO:0000313" key="7">
    <source>
        <dbReference type="Proteomes" id="UP000788993"/>
    </source>
</evidence>
<evidence type="ECO:0000259" key="5">
    <source>
        <dbReference type="Pfam" id="PF10355"/>
    </source>
</evidence>
<organism evidence="6 7">
    <name type="scientific">Ogataea polymorpha</name>
    <dbReference type="NCBI Taxonomy" id="460523"/>
    <lineage>
        <taxon>Eukaryota</taxon>
        <taxon>Fungi</taxon>
        <taxon>Dikarya</taxon>
        <taxon>Ascomycota</taxon>
        <taxon>Saccharomycotina</taxon>
        <taxon>Pichiomycetes</taxon>
        <taxon>Pichiales</taxon>
        <taxon>Pichiaceae</taxon>
        <taxon>Ogataea</taxon>
    </lineage>
</organism>
<feature type="region of interest" description="Disordered" evidence="1">
    <location>
        <begin position="226"/>
        <end position="245"/>
    </location>
</feature>
<gene>
    <name evidence="6" type="ORF">OGATHE_006279</name>
</gene>
<proteinExistence type="predicted"/>
<dbReference type="PANTHER" id="PTHR31685">
    <property type="entry name" value="INTEGRAL MEMBRANE PROTEIN (AFU_ORTHOLOGUE AFUA_6G12730)-RELATED"/>
    <property type="match status" value="1"/>
</dbReference>
<protein>
    <recommendedName>
        <fullName evidence="8">Protein YTP1-like C-terminal domain-containing protein</fullName>
    </recommendedName>
</protein>
<reference evidence="6" key="1">
    <citation type="journal article" date="2021" name="Open Biol.">
        <title>Shared evolutionary footprints suggest mitochondrial oxidative damage underlies multiple complex I losses in fungi.</title>
        <authorList>
            <person name="Schikora-Tamarit M.A."/>
            <person name="Marcet-Houben M."/>
            <person name="Nosek J."/>
            <person name="Gabaldon T."/>
        </authorList>
    </citation>
    <scope>NUCLEOTIDE SEQUENCE</scope>
    <source>
        <strain evidence="6">NCAIM Y.01608</strain>
    </source>
</reference>
<keyword evidence="2" id="KW-1133">Transmembrane helix</keyword>
<dbReference type="PANTHER" id="PTHR31685:SF3">
    <property type="entry name" value="INTEGRAL MEMBRANE PROTEIN (AFU_ORTHOLOGUE AFUA_6G12730)"/>
    <property type="match status" value="1"/>
</dbReference>
<evidence type="ECO:0000256" key="3">
    <source>
        <dbReference type="SAM" id="SignalP"/>
    </source>
</evidence>
<sequence length="589" mass="65600">MNTYWIKLFVAVAACHGVRAMNMEAHSHATSTLSAPLDLSTVVPVAHEVHHMHGVPILETELTPAERLFWEAYNTTSYFTVETPYKSQLYVHLGLVYAAFVLVYPIVLVLRNVNSKWFLPSLTVHSVMVIASLFSYSLFISNAPDLYPNNAYSKMSTGLFFLVIVHLFSSFVYTAKKWLEGPSPATHAPLPGKDIQMSELNGFSSPSSTLYDSDDRLHRLSADSLDLEDQGSSTPTSHHSGAASPQKPEFWLSRLFQLAPVAKLVSIFGLASTFNFHVLNYGMLCYFLIYAPTGIAVLSCIGMGNHVFNLLAHFIKGGVFFTLGIVSLTRYCGGWSKLGWAWNRSYILPFEKPTSFWYKLQPKNGMITMEMVESSLILFYGSTNVFLEHLAAPGGPWTAKDLQHVSIAFLYIGAGLCGVVSELKLADWRLDKFYSQVGPDFEVQGYRPAHVTPGFSPNPFPAFTIFWTGLLMSQHQQASELSTSVHVQWGSLLTYGSVVRLVTFLLMIFFPKSQSFQPTKPFTELLTSFCLLCGGLVFMESTDPVIMALEYRGLTPMFTMNVSVGVISLLMAWIMCVFSIRDRLKAGSH</sequence>
<evidence type="ECO:0000259" key="4">
    <source>
        <dbReference type="Pfam" id="PF10348"/>
    </source>
</evidence>
<keyword evidence="7" id="KW-1185">Reference proteome</keyword>
<feature type="chain" id="PRO_5040387360" description="Protein YTP1-like C-terminal domain-containing protein" evidence="3">
    <location>
        <begin position="21"/>
        <end position="589"/>
    </location>
</feature>
<evidence type="ECO:0008006" key="8">
    <source>
        <dbReference type="Google" id="ProtNLM"/>
    </source>
</evidence>
<keyword evidence="3" id="KW-0732">Signal</keyword>